<dbReference type="OrthoDB" id="8602450at2"/>
<organism evidence="1 2">
    <name type="scientific">Psychroflexus torquis (strain ATCC 700755 / CIP 106069 / ACAM 623)</name>
    <dbReference type="NCBI Taxonomy" id="313595"/>
    <lineage>
        <taxon>Bacteria</taxon>
        <taxon>Pseudomonadati</taxon>
        <taxon>Bacteroidota</taxon>
        <taxon>Flavobacteriia</taxon>
        <taxon>Flavobacteriales</taxon>
        <taxon>Flavobacteriaceae</taxon>
        <taxon>Psychroflexus</taxon>
    </lineage>
</organism>
<evidence type="ECO:0000313" key="1">
    <source>
        <dbReference type="EMBL" id="AFU68380.1"/>
    </source>
</evidence>
<dbReference type="HOGENOM" id="CLU_1093580_0_0_10"/>
<dbReference type="eggNOG" id="ENOG502ZC1F">
    <property type="taxonomic scope" value="Bacteria"/>
</dbReference>
<accession>K4ISC1</accession>
<dbReference type="KEGG" id="ptq:P700755_001485"/>
<keyword evidence="2" id="KW-1185">Reference proteome</keyword>
<sequence length="254" mass="30284">MKNKVINMFGSKLVPNKGVKYSELLEQFMTPFANEFIDTEYTEEIFEFAINAWNMANINAIMPKENIEEAMDSITKEGENISLLKKMIAHKTKKYKAFTHFIVDFELKEVEAGKDPILSIVTQEEDAYLANMMDSLENESTSDDFEENYINRTAITLRPQQPFLDWYSNLNPEEDFDEDFKETKTYLIDDSINEPEKWLKKKFDKFFMMELGEWHTNKKEWPQKRNYKMFTLWFRVEISENIYDLEKNPILKSE</sequence>
<dbReference type="RefSeq" id="WP_015023980.1">
    <property type="nucleotide sequence ID" value="NC_018721.1"/>
</dbReference>
<dbReference type="EMBL" id="CP003879">
    <property type="protein sequence ID" value="AFU68380.1"/>
    <property type="molecule type" value="Genomic_DNA"/>
</dbReference>
<reference evidence="1" key="2">
    <citation type="submission" date="2012-09" db="EMBL/GenBank/DDBJ databases">
        <title>The complete sequence of Psychroflexus torquis an extreme psychrophile from sea-ice that is stimulated by light.</title>
        <authorList>
            <person name="Feng S."/>
            <person name="Powell S.M."/>
            <person name="Bowman J.P."/>
        </authorList>
    </citation>
    <scope>NUCLEOTIDE SEQUENCE [LARGE SCALE GENOMIC DNA]</scope>
    <source>
        <strain evidence="1">ATCC 700755</strain>
    </source>
</reference>
<protein>
    <submittedName>
        <fullName evidence="1">Uncharacterized protein</fullName>
    </submittedName>
</protein>
<gene>
    <name evidence="1" type="ordered locus">P700755_001485</name>
</gene>
<dbReference type="Proteomes" id="UP000008514">
    <property type="component" value="Chromosome"/>
</dbReference>
<dbReference type="AlphaFoldDB" id="K4ISC1"/>
<name>K4ISC1_PSYTT</name>
<evidence type="ECO:0000313" key="2">
    <source>
        <dbReference type="Proteomes" id="UP000008514"/>
    </source>
</evidence>
<proteinExistence type="predicted"/>
<reference evidence="1" key="1">
    <citation type="submission" date="2006-03" db="EMBL/GenBank/DDBJ databases">
        <authorList>
            <person name="Bowman J."/>
            <person name="Ferriera S."/>
            <person name="Johnson J."/>
            <person name="Kravitz S."/>
            <person name="Halpern A."/>
            <person name="Remington K."/>
            <person name="Beeson K."/>
            <person name="Tran B."/>
            <person name="Rogers Y.-H."/>
            <person name="Friedman R."/>
            <person name="Venter J.C."/>
        </authorList>
    </citation>
    <scope>NUCLEOTIDE SEQUENCE [LARGE SCALE GENOMIC DNA]</scope>
    <source>
        <strain evidence="1">ATCC 700755</strain>
    </source>
</reference>